<proteinExistence type="predicted"/>
<feature type="domain" description="Integrase catalytic" evidence="2">
    <location>
        <begin position="12"/>
        <end position="93"/>
    </location>
</feature>
<dbReference type="Proteomes" id="UP000194439">
    <property type="component" value="Unassembled WGS sequence"/>
</dbReference>
<dbReference type="Gene3D" id="3.30.420.10">
    <property type="entry name" value="Ribonuclease H-like superfamily/Ribonuclease H"/>
    <property type="match status" value="1"/>
</dbReference>
<evidence type="ECO:0000259" key="2">
    <source>
        <dbReference type="PROSITE" id="PS50994"/>
    </source>
</evidence>
<gene>
    <name evidence="3" type="ORF">BACERE00185_02432</name>
</gene>
<reference evidence="4" key="1">
    <citation type="submission" date="2017-04" db="EMBL/GenBank/DDBJ databases">
        <authorList>
            <person name="Criscuolo A."/>
        </authorList>
    </citation>
    <scope>NUCLEOTIDE SEQUENCE [LARGE SCALE GENOMIC DNA]</scope>
</reference>
<sequence>MISDNHLNKDFQTSKPNEKWVTNLTYLIFNGKRLYLSAIKDFYNNEIVDYETSRRNDLKLVLDRLKKVKKKRNVTGILLHSDQGSQYTSRQYN</sequence>
<evidence type="ECO:0000313" key="3">
    <source>
        <dbReference type="EMBL" id="SME06096.1"/>
    </source>
</evidence>
<dbReference type="PROSITE" id="PS50994">
    <property type="entry name" value="INTEGRASE"/>
    <property type="match status" value="1"/>
</dbReference>
<name>A0A1Y5ZT59_9BACI</name>
<evidence type="ECO:0000256" key="1">
    <source>
        <dbReference type="ARBA" id="ARBA00002286"/>
    </source>
</evidence>
<dbReference type="InterPro" id="IPR012337">
    <property type="entry name" value="RNaseH-like_sf"/>
</dbReference>
<dbReference type="SUPFAM" id="SSF53098">
    <property type="entry name" value="Ribonuclease H-like"/>
    <property type="match status" value="1"/>
</dbReference>
<dbReference type="GO" id="GO:0003676">
    <property type="term" value="F:nucleic acid binding"/>
    <property type="evidence" value="ECO:0007669"/>
    <property type="project" value="InterPro"/>
</dbReference>
<dbReference type="PANTHER" id="PTHR46889">
    <property type="entry name" value="TRANSPOSASE INSF FOR INSERTION SEQUENCE IS3B-RELATED"/>
    <property type="match status" value="1"/>
</dbReference>
<dbReference type="InterPro" id="IPR001584">
    <property type="entry name" value="Integrase_cat-core"/>
</dbReference>
<accession>A0A1Y5ZT59</accession>
<organism evidence="3 4">
    <name type="scientific">Bacillus mobilis</name>
    <dbReference type="NCBI Taxonomy" id="2026190"/>
    <lineage>
        <taxon>Bacteria</taxon>
        <taxon>Bacillati</taxon>
        <taxon>Bacillota</taxon>
        <taxon>Bacilli</taxon>
        <taxon>Bacillales</taxon>
        <taxon>Bacillaceae</taxon>
        <taxon>Bacillus</taxon>
        <taxon>Bacillus cereus group</taxon>
    </lineage>
</organism>
<dbReference type="PANTHER" id="PTHR46889:SF4">
    <property type="entry name" value="TRANSPOSASE INSO FOR INSERTION SEQUENCE ELEMENT IS911B-RELATED"/>
    <property type="match status" value="1"/>
</dbReference>
<protein>
    <submittedName>
        <fullName evidence="3">Integrase core domain protein</fullName>
    </submittedName>
</protein>
<dbReference type="Pfam" id="PF00665">
    <property type="entry name" value="rve"/>
    <property type="match status" value="1"/>
</dbReference>
<dbReference type="RefSeq" id="WP_140384234.1">
    <property type="nucleotide sequence ID" value="NZ_FWZD01000051.1"/>
</dbReference>
<evidence type="ECO:0000313" key="4">
    <source>
        <dbReference type="Proteomes" id="UP000194439"/>
    </source>
</evidence>
<dbReference type="InterPro" id="IPR036397">
    <property type="entry name" value="RNaseH_sf"/>
</dbReference>
<dbReference type="InterPro" id="IPR050900">
    <property type="entry name" value="Transposase_IS3/IS150/IS904"/>
</dbReference>
<dbReference type="GO" id="GO:0015074">
    <property type="term" value="P:DNA integration"/>
    <property type="evidence" value="ECO:0007669"/>
    <property type="project" value="InterPro"/>
</dbReference>
<comment type="function">
    <text evidence="1">Involved in the transposition of the insertion sequence.</text>
</comment>
<dbReference type="AlphaFoldDB" id="A0A1Y5ZT59"/>
<dbReference type="EMBL" id="FWZD01000051">
    <property type="protein sequence ID" value="SME06096.1"/>
    <property type="molecule type" value="Genomic_DNA"/>
</dbReference>